<feature type="compositionally biased region" description="Basic and acidic residues" evidence="1">
    <location>
        <begin position="331"/>
        <end position="342"/>
    </location>
</feature>
<dbReference type="Pfam" id="PF04536">
    <property type="entry name" value="TPM_phosphatase"/>
    <property type="match status" value="1"/>
</dbReference>
<dbReference type="PANTHER" id="PTHR30373:SF2">
    <property type="entry name" value="UPF0603 PROTEIN YGCG"/>
    <property type="match status" value="1"/>
</dbReference>
<feature type="transmembrane region" description="Helical" evidence="2">
    <location>
        <begin position="188"/>
        <end position="209"/>
    </location>
</feature>
<organism evidence="4 5">
    <name type="scientific">Pyxidicoccus fallax</name>
    <dbReference type="NCBI Taxonomy" id="394095"/>
    <lineage>
        <taxon>Bacteria</taxon>
        <taxon>Pseudomonadati</taxon>
        <taxon>Myxococcota</taxon>
        <taxon>Myxococcia</taxon>
        <taxon>Myxococcales</taxon>
        <taxon>Cystobacterineae</taxon>
        <taxon>Myxococcaceae</taxon>
        <taxon>Pyxidicoccus</taxon>
    </lineage>
</organism>
<accession>A0A848LF91</accession>
<keyword evidence="5" id="KW-1185">Reference proteome</keyword>
<comment type="caution">
    <text evidence="4">The sequence shown here is derived from an EMBL/GenBank/DDBJ whole genome shotgun (WGS) entry which is preliminary data.</text>
</comment>
<dbReference type="Gene3D" id="3.10.310.50">
    <property type="match status" value="1"/>
</dbReference>
<evidence type="ECO:0000259" key="3">
    <source>
        <dbReference type="Pfam" id="PF04536"/>
    </source>
</evidence>
<reference evidence="4 5" key="1">
    <citation type="submission" date="2020-04" db="EMBL/GenBank/DDBJ databases">
        <title>Draft genome of Pyxidicoccus fallax type strain.</title>
        <authorList>
            <person name="Whitworth D.E."/>
        </authorList>
    </citation>
    <scope>NUCLEOTIDE SEQUENCE [LARGE SCALE GENOMIC DNA]</scope>
    <source>
        <strain evidence="4 5">DSM 14698</strain>
    </source>
</reference>
<feature type="transmembrane region" description="Helical" evidence="2">
    <location>
        <begin position="240"/>
        <end position="267"/>
    </location>
</feature>
<dbReference type="Proteomes" id="UP000518300">
    <property type="component" value="Unassembled WGS sequence"/>
</dbReference>
<protein>
    <submittedName>
        <fullName evidence="4">TPM domain-containing protein</fullName>
    </submittedName>
</protein>
<dbReference type="PANTHER" id="PTHR30373">
    <property type="entry name" value="UPF0603 PROTEIN YGCG"/>
    <property type="match status" value="1"/>
</dbReference>
<name>A0A848LF91_9BACT</name>
<dbReference type="AlphaFoldDB" id="A0A848LF91"/>
<gene>
    <name evidence="4" type="ORF">HG543_04955</name>
</gene>
<feature type="transmembrane region" description="Helical" evidence="2">
    <location>
        <begin position="162"/>
        <end position="182"/>
    </location>
</feature>
<evidence type="ECO:0000313" key="4">
    <source>
        <dbReference type="EMBL" id="NMO14208.1"/>
    </source>
</evidence>
<keyword evidence="2" id="KW-0812">Transmembrane</keyword>
<keyword evidence="2" id="KW-1133">Transmembrane helix</keyword>
<dbReference type="RefSeq" id="WP_169343505.1">
    <property type="nucleotide sequence ID" value="NZ_JABBJJ010000014.1"/>
</dbReference>
<feature type="region of interest" description="Disordered" evidence="1">
    <location>
        <begin position="272"/>
        <end position="363"/>
    </location>
</feature>
<evidence type="ECO:0000256" key="1">
    <source>
        <dbReference type="SAM" id="MobiDB-lite"/>
    </source>
</evidence>
<evidence type="ECO:0000313" key="5">
    <source>
        <dbReference type="Proteomes" id="UP000518300"/>
    </source>
</evidence>
<dbReference type="EMBL" id="JABBJJ010000014">
    <property type="protein sequence ID" value="NMO14208.1"/>
    <property type="molecule type" value="Genomic_DNA"/>
</dbReference>
<feature type="transmembrane region" description="Helical" evidence="2">
    <location>
        <begin position="216"/>
        <end position="234"/>
    </location>
</feature>
<dbReference type="InterPro" id="IPR007621">
    <property type="entry name" value="TPM_dom"/>
</dbReference>
<feature type="transmembrane region" description="Helical" evidence="2">
    <location>
        <begin position="131"/>
        <end position="150"/>
    </location>
</feature>
<keyword evidence="2" id="KW-0472">Membrane</keyword>
<sequence>MASALVQLRRETGAQMAVLIVGTTRGEPIEDYALRAAKAWKGGGAGRDNGLLLVLAAHDRRQRLEVGYGLKAHLPDDAVRTLLEAQGPLLRQWNYRGALLGVVSGVRARLQGADGGVSVQEPWSEREVNHAFLWMMGSGLAAGVLIGFCFGPWWDRLGPARLAGAAGALLGVPMAAIALYVQSSQRPTPHFLLAFAAFTLVFCVATLVCLRSSLRWGLFVGSATLVGGGVAWVWRPPSDALVLSVGLAGLAGVIFVIVSAIRALLLVAYTDQSSGRHDPGTSSSSSSDSSWSSSSDSSSSGSSSSDSSWGAGAATSAEVEGAPRGSGATARRVEPRANESPRGDVPGHAAVHGPGRRGDGTRR</sequence>
<feature type="domain" description="TPM" evidence="3">
    <location>
        <begin position="3"/>
        <end position="107"/>
    </location>
</feature>
<evidence type="ECO:0000256" key="2">
    <source>
        <dbReference type="SAM" id="Phobius"/>
    </source>
</evidence>
<feature type="compositionally biased region" description="Low complexity" evidence="1">
    <location>
        <begin position="282"/>
        <end position="310"/>
    </location>
</feature>
<proteinExistence type="predicted"/>